<protein>
    <recommendedName>
        <fullName evidence="3">Response regulatory domain-containing protein</fullName>
    </recommendedName>
</protein>
<organism evidence="4 5">
    <name type="scientific">Candidatus Roizmanbacteria bacterium RIFCSPLOWO2_01_FULL_40_42</name>
    <dbReference type="NCBI Taxonomy" id="1802066"/>
    <lineage>
        <taxon>Bacteria</taxon>
        <taxon>Candidatus Roizmaniibacteriota</taxon>
    </lineage>
</organism>
<accession>A0A1F7J5R8</accession>
<dbReference type="Proteomes" id="UP000178558">
    <property type="component" value="Unassembled WGS sequence"/>
</dbReference>
<dbReference type="EMBL" id="MGAQ01000010">
    <property type="protein sequence ID" value="OGK50951.1"/>
    <property type="molecule type" value="Genomic_DNA"/>
</dbReference>
<dbReference type="SMART" id="SM00448">
    <property type="entry name" value="REC"/>
    <property type="match status" value="1"/>
</dbReference>
<dbReference type="SUPFAM" id="SSF52172">
    <property type="entry name" value="CheY-like"/>
    <property type="match status" value="1"/>
</dbReference>
<dbReference type="InterPro" id="IPR011006">
    <property type="entry name" value="CheY-like_superfamily"/>
</dbReference>
<reference evidence="4 5" key="1">
    <citation type="journal article" date="2016" name="Nat. Commun.">
        <title>Thousands of microbial genomes shed light on interconnected biogeochemical processes in an aquifer system.</title>
        <authorList>
            <person name="Anantharaman K."/>
            <person name="Brown C.T."/>
            <person name="Hug L.A."/>
            <person name="Sharon I."/>
            <person name="Castelle C.J."/>
            <person name="Probst A.J."/>
            <person name="Thomas B.C."/>
            <person name="Singh A."/>
            <person name="Wilkins M.J."/>
            <person name="Karaoz U."/>
            <person name="Brodie E.L."/>
            <person name="Williams K.H."/>
            <person name="Hubbard S.S."/>
            <person name="Banfield J.F."/>
        </authorList>
    </citation>
    <scope>NUCLEOTIDE SEQUENCE [LARGE SCALE GENOMIC DNA]</scope>
</reference>
<sequence>MKKILIVEDDADFQDIYKQRLTDEGYQVQHAYVGKQALEMLKGSKPDLILLDIMLPGGMNGFDILEQVKANNDLKAIPVIVLTNLDGEAKTAKEIGAVDYIVKANTSLDEVVAKIKKTIP</sequence>
<dbReference type="AlphaFoldDB" id="A0A1F7J5R8"/>
<dbReference type="Gene3D" id="3.40.50.2300">
    <property type="match status" value="1"/>
</dbReference>
<dbReference type="PANTHER" id="PTHR44591:SF3">
    <property type="entry name" value="RESPONSE REGULATORY DOMAIN-CONTAINING PROTEIN"/>
    <property type="match status" value="1"/>
</dbReference>
<dbReference type="CDD" id="cd17574">
    <property type="entry name" value="REC_OmpR"/>
    <property type="match status" value="1"/>
</dbReference>
<dbReference type="PANTHER" id="PTHR44591">
    <property type="entry name" value="STRESS RESPONSE REGULATOR PROTEIN 1"/>
    <property type="match status" value="1"/>
</dbReference>
<dbReference type="Pfam" id="PF00072">
    <property type="entry name" value="Response_reg"/>
    <property type="match status" value="1"/>
</dbReference>
<comment type="caution">
    <text evidence="4">The sequence shown here is derived from an EMBL/GenBank/DDBJ whole genome shotgun (WGS) entry which is preliminary data.</text>
</comment>
<dbReference type="PROSITE" id="PS50110">
    <property type="entry name" value="RESPONSE_REGULATORY"/>
    <property type="match status" value="1"/>
</dbReference>
<feature type="modified residue" description="4-aspartylphosphate" evidence="2">
    <location>
        <position position="52"/>
    </location>
</feature>
<dbReference type="InterPro" id="IPR001789">
    <property type="entry name" value="Sig_transdc_resp-reg_receiver"/>
</dbReference>
<evidence type="ECO:0000259" key="3">
    <source>
        <dbReference type="PROSITE" id="PS50110"/>
    </source>
</evidence>
<evidence type="ECO:0000313" key="5">
    <source>
        <dbReference type="Proteomes" id="UP000178558"/>
    </source>
</evidence>
<evidence type="ECO:0000313" key="4">
    <source>
        <dbReference type="EMBL" id="OGK50951.1"/>
    </source>
</evidence>
<keyword evidence="1 2" id="KW-0597">Phosphoprotein</keyword>
<gene>
    <name evidence="4" type="ORF">A3B50_01605</name>
</gene>
<evidence type="ECO:0000256" key="1">
    <source>
        <dbReference type="ARBA" id="ARBA00022553"/>
    </source>
</evidence>
<feature type="domain" description="Response regulatory" evidence="3">
    <location>
        <begin position="3"/>
        <end position="118"/>
    </location>
</feature>
<dbReference type="InterPro" id="IPR050595">
    <property type="entry name" value="Bact_response_regulator"/>
</dbReference>
<proteinExistence type="predicted"/>
<name>A0A1F7J5R8_9BACT</name>
<evidence type="ECO:0000256" key="2">
    <source>
        <dbReference type="PROSITE-ProRule" id="PRU00169"/>
    </source>
</evidence>
<dbReference type="GO" id="GO:0000160">
    <property type="term" value="P:phosphorelay signal transduction system"/>
    <property type="evidence" value="ECO:0007669"/>
    <property type="project" value="InterPro"/>
</dbReference>